<dbReference type="OrthoDB" id="10260741at2759"/>
<reference evidence="5" key="1">
    <citation type="submission" date="2012-12" db="EMBL/GenBank/DDBJ databases">
        <authorList>
            <person name="Hellsten U."/>
            <person name="Grimwood J."/>
            <person name="Chapman J.A."/>
            <person name="Shapiro H."/>
            <person name="Aerts A."/>
            <person name="Otillar R.P."/>
            <person name="Terry A.Y."/>
            <person name="Boore J.L."/>
            <person name="Simakov O."/>
            <person name="Marletaz F."/>
            <person name="Cho S.-J."/>
            <person name="Edsinger-Gonzales E."/>
            <person name="Havlak P."/>
            <person name="Kuo D.-H."/>
            <person name="Larsson T."/>
            <person name="Lv J."/>
            <person name="Arendt D."/>
            <person name="Savage R."/>
            <person name="Osoegawa K."/>
            <person name="de Jong P."/>
            <person name="Lindberg D.R."/>
            <person name="Seaver E.C."/>
            <person name="Weisblat D.A."/>
            <person name="Putnam N.H."/>
            <person name="Grigoriev I.V."/>
            <person name="Rokhsar D.S."/>
        </authorList>
    </citation>
    <scope>NUCLEOTIDE SEQUENCE</scope>
    <source>
        <strain evidence="5">I ESC-2004</strain>
    </source>
</reference>
<dbReference type="FunCoup" id="R7VBI7">
    <property type="interactions" value="3"/>
</dbReference>
<dbReference type="InterPro" id="IPR005334">
    <property type="entry name" value="Tctex-1-like"/>
</dbReference>
<name>R7VBI7_CAPTE</name>
<dbReference type="GO" id="GO:0007018">
    <property type="term" value="P:microtubule-based movement"/>
    <property type="evidence" value="ECO:0007669"/>
    <property type="project" value="TreeGrafter"/>
</dbReference>
<evidence type="ECO:0000313" key="5">
    <source>
        <dbReference type="Proteomes" id="UP000014760"/>
    </source>
</evidence>
<evidence type="ECO:0000313" key="3">
    <source>
        <dbReference type="EMBL" id="ELU16004.1"/>
    </source>
</evidence>
<evidence type="ECO:0000313" key="4">
    <source>
        <dbReference type="EnsemblMetazoa" id="CapteP172635"/>
    </source>
</evidence>
<sequence length="153" mass="16860">MRRAAVARKSVAPPGEEAAPPVSPRLAREDQNKDETCSNTYRLDTDGAFSALVVERLCEDVMVEQLENAEYDASCCRVLSQQLAARIMEALKSIGIKKHKLVAVVSIGSLKERAALQFGSRCLWNQTTDTFATVKFANKSLFAVAMVYGLYIE</sequence>
<protein>
    <recommendedName>
        <fullName evidence="6">Tctex1 domain-containing protein 1</fullName>
    </recommendedName>
</protein>
<dbReference type="HOGENOM" id="CLU_097204_4_0_1"/>
<evidence type="ECO:0000256" key="1">
    <source>
        <dbReference type="ARBA" id="ARBA00005361"/>
    </source>
</evidence>
<dbReference type="OMA" id="RSNDMPK"/>
<dbReference type="STRING" id="283909.R7VBI7"/>
<keyword evidence="5" id="KW-1185">Reference proteome</keyword>
<feature type="region of interest" description="Disordered" evidence="2">
    <location>
        <begin position="1"/>
        <end position="35"/>
    </location>
</feature>
<organism evidence="3">
    <name type="scientific">Capitella teleta</name>
    <name type="common">Polychaete worm</name>
    <dbReference type="NCBI Taxonomy" id="283909"/>
    <lineage>
        <taxon>Eukaryota</taxon>
        <taxon>Metazoa</taxon>
        <taxon>Spiralia</taxon>
        <taxon>Lophotrochozoa</taxon>
        <taxon>Annelida</taxon>
        <taxon>Polychaeta</taxon>
        <taxon>Sedentaria</taxon>
        <taxon>Scolecida</taxon>
        <taxon>Capitellidae</taxon>
        <taxon>Capitella</taxon>
    </lineage>
</organism>
<dbReference type="GO" id="GO:0005737">
    <property type="term" value="C:cytoplasm"/>
    <property type="evidence" value="ECO:0007669"/>
    <property type="project" value="TreeGrafter"/>
</dbReference>
<dbReference type="EMBL" id="AMQN01017692">
    <property type="status" value="NOT_ANNOTATED_CDS"/>
    <property type="molecule type" value="Genomic_DNA"/>
</dbReference>
<dbReference type="AlphaFoldDB" id="R7VBI7"/>
<dbReference type="CDD" id="cd21451">
    <property type="entry name" value="DLC-like_TCTEX1D"/>
    <property type="match status" value="1"/>
</dbReference>
<evidence type="ECO:0000256" key="2">
    <source>
        <dbReference type="SAM" id="MobiDB-lite"/>
    </source>
</evidence>
<feature type="compositionally biased region" description="Basic and acidic residues" evidence="2">
    <location>
        <begin position="26"/>
        <end position="35"/>
    </location>
</feature>
<dbReference type="InterPro" id="IPR038586">
    <property type="entry name" value="Tctex-1-like_sf"/>
</dbReference>
<dbReference type="Pfam" id="PF03645">
    <property type="entry name" value="Tctex-1"/>
    <property type="match status" value="1"/>
</dbReference>
<dbReference type="Proteomes" id="UP000014760">
    <property type="component" value="Unassembled WGS sequence"/>
</dbReference>
<dbReference type="Gene3D" id="3.30.1140.40">
    <property type="entry name" value="Tctex-1"/>
    <property type="match status" value="1"/>
</dbReference>
<evidence type="ECO:0008006" key="6">
    <source>
        <dbReference type="Google" id="ProtNLM"/>
    </source>
</evidence>
<reference evidence="3 5" key="2">
    <citation type="journal article" date="2013" name="Nature">
        <title>Insights into bilaterian evolution from three spiralian genomes.</title>
        <authorList>
            <person name="Simakov O."/>
            <person name="Marletaz F."/>
            <person name="Cho S.J."/>
            <person name="Edsinger-Gonzales E."/>
            <person name="Havlak P."/>
            <person name="Hellsten U."/>
            <person name="Kuo D.H."/>
            <person name="Larsson T."/>
            <person name="Lv J."/>
            <person name="Arendt D."/>
            <person name="Savage R."/>
            <person name="Osoegawa K."/>
            <person name="de Jong P."/>
            <person name="Grimwood J."/>
            <person name="Chapman J.A."/>
            <person name="Shapiro H."/>
            <person name="Aerts A."/>
            <person name="Otillar R.P."/>
            <person name="Terry A.Y."/>
            <person name="Boore J.L."/>
            <person name="Grigoriev I.V."/>
            <person name="Lindberg D.R."/>
            <person name="Seaver E.C."/>
            <person name="Weisblat D.A."/>
            <person name="Putnam N.H."/>
            <person name="Rokhsar D.S."/>
        </authorList>
    </citation>
    <scope>NUCLEOTIDE SEQUENCE</scope>
    <source>
        <strain evidence="3 5">I ESC-2004</strain>
    </source>
</reference>
<dbReference type="EnsemblMetazoa" id="CapteT172635">
    <property type="protein sequence ID" value="CapteP172635"/>
    <property type="gene ID" value="CapteG172635"/>
</dbReference>
<reference evidence="4" key="3">
    <citation type="submission" date="2015-06" db="UniProtKB">
        <authorList>
            <consortium name="EnsemblMetazoa"/>
        </authorList>
    </citation>
    <scope>IDENTIFICATION</scope>
</reference>
<gene>
    <name evidence="3" type="ORF">CAPTEDRAFT_172635</name>
</gene>
<proteinExistence type="inferred from homology"/>
<dbReference type="GO" id="GO:0005868">
    <property type="term" value="C:cytoplasmic dynein complex"/>
    <property type="evidence" value="ECO:0007669"/>
    <property type="project" value="TreeGrafter"/>
</dbReference>
<dbReference type="EMBL" id="KB293417">
    <property type="protein sequence ID" value="ELU16004.1"/>
    <property type="molecule type" value="Genomic_DNA"/>
</dbReference>
<feature type="compositionally biased region" description="Low complexity" evidence="2">
    <location>
        <begin position="10"/>
        <end position="20"/>
    </location>
</feature>
<comment type="similarity">
    <text evidence="1">Belongs to the dynein light chain Tctex-type family.</text>
</comment>
<accession>R7VBI7</accession>
<dbReference type="GO" id="GO:0045505">
    <property type="term" value="F:dynein intermediate chain binding"/>
    <property type="evidence" value="ECO:0007669"/>
    <property type="project" value="TreeGrafter"/>
</dbReference>
<dbReference type="PANTHER" id="PTHR21255">
    <property type="entry name" value="T-COMPLEX-ASSOCIATED-TESTIS-EXPRESSED 1/ DYNEIN LIGHT CHAIN"/>
    <property type="match status" value="1"/>
</dbReference>
<dbReference type="PANTHER" id="PTHR21255:SF23">
    <property type="entry name" value="DYNEIN LIGHT CHAIN"/>
    <property type="match status" value="1"/>
</dbReference>